<evidence type="ECO:0000313" key="2">
    <source>
        <dbReference type="EMBL" id="CAI3991355.1"/>
    </source>
</evidence>
<evidence type="ECO:0000256" key="1">
    <source>
        <dbReference type="SAM" id="MobiDB-lite"/>
    </source>
</evidence>
<reference evidence="3 4" key="2">
    <citation type="submission" date="2024-05" db="EMBL/GenBank/DDBJ databases">
        <authorList>
            <person name="Chen Y."/>
            <person name="Shah S."/>
            <person name="Dougan E. K."/>
            <person name="Thang M."/>
            <person name="Chan C."/>
        </authorList>
    </citation>
    <scope>NUCLEOTIDE SEQUENCE [LARGE SCALE GENOMIC DNA]</scope>
</reference>
<feature type="compositionally biased region" description="Basic residues" evidence="1">
    <location>
        <begin position="574"/>
        <end position="585"/>
    </location>
</feature>
<comment type="caution">
    <text evidence="2">The sequence shown here is derived from an EMBL/GenBank/DDBJ whole genome shotgun (WGS) entry which is preliminary data.</text>
</comment>
<dbReference type="EMBL" id="CAMXCT010001582">
    <property type="protein sequence ID" value="CAI3991355.1"/>
    <property type="molecule type" value="Genomic_DNA"/>
</dbReference>
<feature type="region of interest" description="Disordered" evidence="1">
    <location>
        <begin position="21"/>
        <end position="41"/>
    </location>
</feature>
<sequence>MSDRQVEELTLKIGELEISVRRRSNTSSEEDATSSSLAGPRAAAAVSVAAEERREASPTVSSVWSVVEGPRAWSPEWKRALLEAATASEILAVDLQCVEHLQRHLSAEVTGWTPLARLGRALRAGLAARNKLDEAGTFERSPDIGLSNRIYVVLRGAPGSEPCICHSARAYYQTVRLPGANQLHARSRSLRVGSSGAMAAGAGGLAQADVEARVAEARAKGLIPALQFSIIAEDGTVWWIAQTCVVRYRAGGFMLLVPGESEVVDVFVVAGPFASYAHHPTTVQVETARSRALRSVVAVLVDCPWAALQVFEKMPNPHGEATVAMVKFTHTGVTCRLSREGGLFAAAASIAWQVVEEAADEDVSCEVAFAAGDAVDVGEGLGRVHLAEQLQAHIQDRELQLASLAQHQTSPAPAKPLQRAQELPRAVSKAPGVPAHTMERLPSLAGAGPMRLGGQEKRDQGLELTLSGANVFETFQQEQELEAGDGDEVAQLTVTPTALEAGKPSSSWLLTGLSEPNFLQVQLTRAHSYVKPFSRLCKPSWIATNVGHLRDLDFLDSKIHTTEEALAEEENQRKGKRRRPRRRSCSKLTGAAGGSEKYGIASRPHPLPACSTSARGASGSTVNSGRGLECHRSSSRACARCSSQLHPEPPRKPGARQQQTRCQLPDAKVAGKRVPSEIRCIEMIRAVLRIAGASYTGFGEFCRRSLQPARHQDSPCVGAELWPCPPPRWHWTAGQKLSPKRRRRRRMLETRAQCLQHVVVSLNWLSLGCPISPPPAACVGSPLSDGQHDMLERLEGLIHHFLKAPDVDFGELGRAAEKLANLCKASFDLSAVSELDHQDLQSFLDVVSIKVDPYGPKHGNPATGSCGRSCSSEPKGDTVSGPDAEPWQPETLPTRVPLANTVSKEVFADRIKWKLGPSFDPLPFLSDPVVHSAFQKPDVLRTPESDWPRMARAQVHCKRSELLQLAQKWDDLGACRLVTCDSVRRDEAVGIFAVSKDQQYDRLIVNPTGINSRQLSYTNFTKTLAPGALICLLRLEDHENLVISSDDLCEFYYTFKVSEDRAARNAIGMVFDSCLLDHELIAYRHPIPRGPFYELLTIDDHIGLQKVSNLVPLAEQPTRDKEVFANSDMAYQQVGLTSHPGKRQRQVPQATVLGAEVDGIEGRVSAPRSRVAMLMFVTAVVVQRQHTTRRILQSIIGTWVHVLLFRRAGFSVLETVFHEGVDRHMDEVFKLSRQSINELINLMILGPIFQTDLRAKICPEVFMMDASPSAGAICRHPLGLTAVEEIWRHTEQRGYYTQLQTGANLVLHELGLDHIETFGSSNLDLAGFSSGAVLNLTAAGADDAGPAGFDCIELFAGQANWQGQRVACCPTMLVVWDAPEAAPQKQNGIAEFEHRCRPDCQTVYGKVPRVGEALSSFSAAYPLPLCRQMAKGSLAAHQRFASDETLRGKKVRLLQRPSLVTQSADRSVLRAWFEDPDWVADLCETLQYKELIRYRFKKGGHINVLECRVYKSWLKHCAKRWGNHRLLGLLDSRVTMGAAAKGRSSSKALSRVLRSSLGCVLGGGLYPGCLHVRSSWNRADGPSRGRDIDPPSADVAEWIRHLQRGDFALFELMLQTSKWTRPVGRWIRLLLLLSGDVERNPGPFQKVYQPCGELDLLGGLSRATTQQMQASLSRFNEWLQSNLSKTVDQARESAAMANLSLRAYGCMFLAAGLPHHQLGYSITAAQRLRLEFRYLFGGAWFVGRAWQLKQSGQCHTVLSAPIVRALMYLGLPWSWQQFVGVMSIDLAGMLHPSEFIQLTWQDVVLPEDALLKGQVMYIHMRNPKTERFARRQPAKIDDLSVILLVRCILSNLRLQAKLFDASIVVFSRQWNVFMDFVHLPRRQTSREATPGGLRVSGAAQQSLDTEDIPNIAGEGGGQEPRPQNFMFRRWRLNSLSSALILCLWIGACP</sequence>
<feature type="region of interest" description="Disordered" evidence="1">
    <location>
        <begin position="858"/>
        <end position="891"/>
    </location>
</feature>
<gene>
    <name evidence="2" type="ORF">C1SCF055_LOCUS18273</name>
</gene>
<proteinExistence type="predicted"/>
<accession>A0A9P1FYI0</accession>
<dbReference type="EMBL" id="CAMXCT020001582">
    <property type="protein sequence ID" value="CAL1144730.1"/>
    <property type="molecule type" value="Genomic_DNA"/>
</dbReference>
<dbReference type="EMBL" id="CAMXCT030001582">
    <property type="protein sequence ID" value="CAL4778667.1"/>
    <property type="molecule type" value="Genomic_DNA"/>
</dbReference>
<evidence type="ECO:0000313" key="4">
    <source>
        <dbReference type="Proteomes" id="UP001152797"/>
    </source>
</evidence>
<feature type="region of interest" description="Disordered" evidence="1">
    <location>
        <begin position="565"/>
        <end position="603"/>
    </location>
</feature>
<reference evidence="2" key="1">
    <citation type="submission" date="2022-10" db="EMBL/GenBank/DDBJ databases">
        <authorList>
            <person name="Chen Y."/>
            <person name="Dougan E. K."/>
            <person name="Chan C."/>
            <person name="Rhodes N."/>
            <person name="Thang M."/>
        </authorList>
    </citation>
    <scope>NUCLEOTIDE SEQUENCE</scope>
</reference>
<evidence type="ECO:0000313" key="3">
    <source>
        <dbReference type="EMBL" id="CAL4778667.1"/>
    </source>
</evidence>
<organism evidence="2">
    <name type="scientific">Cladocopium goreaui</name>
    <dbReference type="NCBI Taxonomy" id="2562237"/>
    <lineage>
        <taxon>Eukaryota</taxon>
        <taxon>Sar</taxon>
        <taxon>Alveolata</taxon>
        <taxon>Dinophyceae</taxon>
        <taxon>Suessiales</taxon>
        <taxon>Symbiodiniaceae</taxon>
        <taxon>Cladocopium</taxon>
    </lineage>
</organism>
<feature type="compositionally biased region" description="Polar residues" evidence="1">
    <location>
        <begin position="862"/>
        <end position="872"/>
    </location>
</feature>
<keyword evidence="4" id="KW-1185">Reference proteome</keyword>
<dbReference type="Proteomes" id="UP001152797">
    <property type="component" value="Unassembled WGS sequence"/>
</dbReference>
<name>A0A9P1FYI0_9DINO</name>
<protein>
    <submittedName>
        <fullName evidence="2">Uncharacterized protein</fullName>
    </submittedName>
</protein>
<feature type="region of interest" description="Disordered" evidence="1">
    <location>
        <begin position="642"/>
        <end position="663"/>
    </location>
</feature>